<dbReference type="AlphaFoldDB" id="A0A819VBT0"/>
<feature type="region of interest" description="Disordered" evidence="1">
    <location>
        <begin position="163"/>
        <end position="191"/>
    </location>
</feature>
<organism evidence="2 3">
    <name type="scientific">Adineta steineri</name>
    <dbReference type="NCBI Taxonomy" id="433720"/>
    <lineage>
        <taxon>Eukaryota</taxon>
        <taxon>Metazoa</taxon>
        <taxon>Spiralia</taxon>
        <taxon>Gnathifera</taxon>
        <taxon>Rotifera</taxon>
        <taxon>Eurotatoria</taxon>
        <taxon>Bdelloidea</taxon>
        <taxon>Adinetida</taxon>
        <taxon>Adinetidae</taxon>
        <taxon>Adineta</taxon>
    </lineage>
</organism>
<feature type="non-terminal residue" evidence="2">
    <location>
        <position position="1"/>
    </location>
</feature>
<dbReference type="EMBL" id="CAJOAY010005406">
    <property type="protein sequence ID" value="CAF4106499.1"/>
    <property type="molecule type" value="Genomic_DNA"/>
</dbReference>
<dbReference type="Proteomes" id="UP000663881">
    <property type="component" value="Unassembled WGS sequence"/>
</dbReference>
<evidence type="ECO:0000313" key="2">
    <source>
        <dbReference type="EMBL" id="CAF4106499.1"/>
    </source>
</evidence>
<evidence type="ECO:0000313" key="3">
    <source>
        <dbReference type="Proteomes" id="UP000663881"/>
    </source>
</evidence>
<gene>
    <name evidence="2" type="ORF">OKA104_LOCUS35965</name>
</gene>
<name>A0A819VBT0_9BILA</name>
<accession>A0A819VBT0</accession>
<evidence type="ECO:0000256" key="1">
    <source>
        <dbReference type="SAM" id="MobiDB-lite"/>
    </source>
</evidence>
<comment type="caution">
    <text evidence="2">The sequence shown here is derived from an EMBL/GenBank/DDBJ whole genome shotgun (WGS) entry which is preliminary data.</text>
</comment>
<protein>
    <submittedName>
        <fullName evidence="2">Uncharacterized protein</fullName>
    </submittedName>
</protein>
<reference evidence="2" key="1">
    <citation type="submission" date="2021-02" db="EMBL/GenBank/DDBJ databases">
        <authorList>
            <person name="Nowell W R."/>
        </authorList>
    </citation>
    <scope>NUCLEOTIDE SEQUENCE</scope>
</reference>
<proteinExistence type="predicted"/>
<feature type="compositionally biased region" description="Low complexity" evidence="1">
    <location>
        <begin position="174"/>
        <end position="191"/>
    </location>
</feature>
<sequence length="191" mass="21014">QTNTLINLLDRTPTPPILDSATSQFINSLDDQQQQISPTQIFSFSSSWATSPPLSNRVSDEDITNKIKGIKHHTPTLIKSTLECHQSRKIRNKSDSVELEMDDPLQSPTLTTSLAYLEETDLIPPPNRTVSLTEQLTSNLDDDDHGASGDEIEHLHNLLSTVTSSLSDKNNDRSQSTNVTNSNSTAANLTC</sequence>